<dbReference type="GO" id="GO:0005524">
    <property type="term" value="F:ATP binding"/>
    <property type="evidence" value="ECO:0007669"/>
    <property type="project" value="UniProtKB-KW"/>
</dbReference>
<dbReference type="InterPro" id="IPR011009">
    <property type="entry name" value="Kinase-like_dom_sf"/>
</dbReference>
<dbReference type="GO" id="GO:0035556">
    <property type="term" value="P:intracellular signal transduction"/>
    <property type="evidence" value="ECO:0007669"/>
    <property type="project" value="TreeGrafter"/>
</dbReference>
<dbReference type="PROSITE" id="PS50011">
    <property type="entry name" value="PROTEIN_KINASE_DOM"/>
    <property type="match status" value="1"/>
</dbReference>
<reference evidence="4 5" key="1">
    <citation type="journal article" date="2018" name="Genome Biol. Evol.">
        <title>Multiple Roots of Fruiting Body Formation in Amoebozoa.</title>
        <authorList>
            <person name="Hillmann F."/>
            <person name="Forbes G."/>
            <person name="Novohradska S."/>
            <person name="Ferling I."/>
            <person name="Riege K."/>
            <person name="Groth M."/>
            <person name="Westermann M."/>
            <person name="Marz M."/>
            <person name="Spaller T."/>
            <person name="Winckler T."/>
            <person name="Schaap P."/>
            <person name="Glockner G."/>
        </authorList>
    </citation>
    <scope>NUCLEOTIDE SEQUENCE [LARGE SCALE GENOMIC DNA]</scope>
    <source>
        <strain evidence="4 5">Jena</strain>
    </source>
</reference>
<dbReference type="InterPro" id="IPR000719">
    <property type="entry name" value="Prot_kinase_dom"/>
</dbReference>
<keyword evidence="4" id="KW-0418">Kinase</keyword>
<dbReference type="PROSITE" id="PS00108">
    <property type="entry name" value="PROTEIN_KINASE_ST"/>
    <property type="match status" value="1"/>
</dbReference>
<organism evidence="4 5">
    <name type="scientific">Planoprotostelium fungivorum</name>
    <dbReference type="NCBI Taxonomy" id="1890364"/>
    <lineage>
        <taxon>Eukaryota</taxon>
        <taxon>Amoebozoa</taxon>
        <taxon>Evosea</taxon>
        <taxon>Variosea</taxon>
        <taxon>Cavosteliida</taxon>
        <taxon>Cavosteliaceae</taxon>
        <taxon>Planoprotostelium</taxon>
    </lineage>
</organism>
<dbReference type="AlphaFoldDB" id="A0A2P6N2H8"/>
<evidence type="ECO:0000256" key="1">
    <source>
        <dbReference type="ARBA" id="ARBA00022741"/>
    </source>
</evidence>
<dbReference type="EMBL" id="MDYQ01000237">
    <property type="protein sequence ID" value="PRP78164.1"/>
    <property type="molecule type" value="Genomic_DNA"/>
</dbReference>
<evidence type="ECO:0000256" key="2">
    <source>
        <dbReference type="ARBA" id="ARBA00022840"/>
    </source>
</evidence>
<dbReference type="Pfam" id="PF00069">
    <property type="entry name" value="Pkinase"/>
    <property type="match status" value="1"/>
</dbReference>
<dbReference type="InterPro" id="IPR008271">
    <property type="entry name" value="Ser/Thr_kinase_AS"/>
</dbReference>
<dbReference type="GO" id="GO:0005737">
    <property type="term" value="C:cytoplasm"/>
    <property type="evidence" value="ECO:0007669"/>
    <property type="project" value="TreeGrafter"/>
</dbReference>
<dbReference type="STRING" id="1890364.A0A2P6N2H8"/>
<protein>
    <submittedName>
        <fullName evidence="4">NUAK family SNF1-like kinase 1-like</fullName>
    </submittedName>
</protein>
<dbReference type="SMART" id="SM00220">
    <property type="entry name" value="S_TKc"/>
    <property type="match status" value="1"/>
</dbReference>
<accession>A0A2P6N2H8</accession>
<dbReference type="Proteomes" id="UP000241769">
    <property type="component" value="Unassembled WGS sequence"/>
</dbReference>
<dbReference type="OrthoDB" id="193931at2759"/>
<dbReference type="PANTHER" id="PTHR24346">
    <property type="entry name" value="MAP/MICROTUBULE AFFINITY-REGULATING KINASE"/>
    <property type="match status" value="1"/>
</dbReference>
<keyword evidence="1" id="KW-0547">Nucleotide-binding</keyword>
<proteinExistence type="predicted"/>
<keyword evidence="2" id="KW-0067">ATP-binding</keyword>
<dbReference type="GO" id="GO:0004674">
    <property type="term" value="F:protein serine/threonine kinase activity"/>
    <property type="evidence" value="ECO:0007669"/>
    <property type="project" value="TreeGrafter"/>
</dbReference>
<feature type="domain" description="Protein kinase" evidence="3">
    <location>
        <begin position="35"/>
        <end position="290"/>
    </location>
</feature>
<dbReference type="PANTHER" id="PTHR24346:SF30">
    <property type="entry name" value="MATERNAL EMBRYONIC LEUCINE ZIPPER KINASE"/>
    <property type="match status" value="1"/>
</dbReference>
<sequence length="302" mass="34098">MDLFHVEAQDERVVSLTRNNTDNRMAILKGADYTYHDVKSVNQGSYGQIFSAVQIPGGQNVILKKVHKSQQHRVALEISAGIKLKEENIEGVSRLLSYFECGNCIWMVFERVEGMDLFQCMSEAEFTPWNERKVKRIALQLLSTLHQVHEAGIRHKDIKLENIMYSPQTKTATIIDFGLCILGEDLTDDFAGSTEYACPELLFYKSPYSAKAADVWSMGVTLFCLLYGVFPFNMDQTGLRLVLSSGVHPKPSFPTNVKVPSQARDLISRMLDLNAETRLTTSQALEHPWLKRKNSLLSLFSG</sequence>
<comment type="caution">
    <text evidence="4">The sequence shown here is derived from an EMBL/GenBank/DDBJ whole genome shotgun (WGS) entry which is preliminary data.</text>
</comment>
<evidence type="ECO:0000259" key="3">
    <source>
        <dbReference type="PROSITE" id="PS50011"/>
    </source>
</evidence>
<dbReference type="InParanoid" id="A0A2P6N2H8"/>
<name>A0A2P6N2H8_9EUKA</name>
<evidence type="ECO:0000313" key="5">
    <source>
        <dbReference type="Proteomes" id="UP000241769"/>
    </source>
</evidence>
<keyword evidence="4" id="KW-0808">Transferase</keyword>
<evidence type="ECO:0000313" key="4">
    <source>
        <dbReference type="EMBL" id="PRP78164.1"/>
    </source>
</evidence>
<keyword evidence="5" id="KW-1185">Reference proteome</keyword>
<dbReference type="Gene3D" id="1.10.510.10">
    <property type="entry name" value="Transferase(Phosphotransferase) domain 1"/>
    <property type="match status" value="1"/>
</dbReference>
<gene>
    <name evidence="4" type="ORF">PROFUN_11294</name>
</gene>
<dbReference type="SUPFAM" id="SSF56112">
    <property type="entry name" value="Protein kinase-like (PK-like)"/>
    <property type="match status" value="1"/>
</dbReference>